<evidence type="ECO:0000313" key="5">
    <source>
        <dbReference type="EMBL" id="NUB01939.1"/>
    </source>
</evidence>
<dbReference type="SUPFAM" id="SSF46894">
    <property type="entry name" value="C-terminal effector domain of the bipartite response regulators"/>
    <property type="match status" value="1"/>
</dbReference>
<dbReference type="PRINTS" id="PR00038">
    <property type="entry name" value="HTHLUXR"/>
</dbReference>
<protein>
    <recommendedName>
        <fullName evidence="4">HTH luxR-type domain-containing protein</fullName>
    </recommendedName>
</protein>
<feature type="domain" description="HTH luxR-type" evidence="4">
    <location>
        <begin position="79"/>
        <end position="144"/>
    </location>
</feature>
<dbReference type="CDD" id="cd06170">
    <property type="entry name" value="LuxR_C_like"/>
    <property type="match status" value="1"/>
</dbReference>
<evidence type="ECO:0000256" key="2">
    <source>
        <dbReference type="ARBA" id="ARBA00023125"/>
    </source>
</evidence>
<dbReference type="Gene3D" id="1.10.10.10">
    <property type="entry name" value="Winged helix-like DNA-binding domain superfamily/Winged helix DNA-binding domain"/>
    <property type="match status" value="1"/>
</dbReference>
<keyword evidence="1" id="KW-0805">Transcription regulation</keyword>
<dbReference type="InterPro" id="IPR000792">
    <property type="entry name" value="Tscrpt_reg_LuxR_C"/>
</dbReference>
<dbReference type="Proteomes" id="UP000605086">
    <property type="component" value="Unassembled WGS sequence"/>
</dbReference>
<name>A0ABX2KFL5_9PROT</name>
<dbReference type="PANTHER" id="PTHR44688:SF16">
    <property type="entry name" value="DNA-BINDING TRANSCRIPTIONAL ACTIVATOR DEVR_DOSR"/>
    <property type="match status" value="1"/>
</dbReference>
<reference evidence="5 6" key="1">
    <citation type="submission" date="2019-10" db="EMBL/GenBank/DDBJ databases">
        <title>Genome sequence of Azospirillum melinis.</title>
        <authorList>
            <person name="Ambrosini A."/>
            <person name="Sant'Anna F.H."/>
            <person name="Cassan F.D."/>
            <person name="Souza E.M."/>
            <person name="Passaglia L.M.P."/>
        </authorList>
    </citation>
    <scope>NUCLEOTIDE SEQUENCE [LARGE SCALE GENOMIC DNA]</scope>
    <source>
        <strain evidence="5 6">TMCY0552</strain>
    </source>
</reference>
<dbReference type="PROSITE" id="PS00622">
    <property type="entry name" value="HTH_LUXR_1"/>
    <property type="match status" value="1"/>
</dbReference>
<evidence type="ECO:0000256" key="3">
    <source>
        <dbReference type="ARBA" id="ARBA00023163"/>
    </source>
</evidence>
<dbReference type="PROSITE" id="PS50043">
    <property type="entry name" value="HTH_LUXR_2"/>
    <property type="match status" value="1"/>
</dbReference>
<dbReference type="RefSeq" id="WP_174472972.1">
    <property type="nucleotide sequence ID" value="NZ_JAGINN010000009.1"/>
</dbReference>
<comment type="caution">
    <text evidence="5">The sequence shown here is derived from an EMBL/GenBank/DDBJ whole genome shotgun (WGS) entry which is preliminary data.</text>
</comment>
<proteinExistence type="predicted"/>
<keyword evidence="2" id="KW-0238">DNA-binding</keyword>
<dbReference type="PANTHER" id="PTHR44688">
    <property type="entry name" value="DNA-BINDING TRANSCRIPTIONAL ACTIVATOR DEVR_DOSR"/>
    <property type="match status" value="1"/>
</dbReference>
<dbReference type="InterPro" id="IPR036388">
    <property type="entry name" value="WH-like_DNA-bd_sf"/>
</dbReference>
<dbReference type="Pfam" id="PF00196">
    <property type="entry name" value="GerE"/>
    <property type="match status" value="1"/>
</dbReference>
<dbReference type="InterPro" id="IPR016032">
    <property type="entry name" value="Sig_transdc_resp-reg_C-effctor"/>
</dbReference>
<evidence type="ECO:0000256" key="1">
    <source>
        <dbReference type="ARBA" id="ARBA00023015"/>
    </source>
</evidence>
<accession>A0ABX2KFL5</accession>
<keyword evidence="6" id="KW-1185">Reference proteome</keyword>
<dbReference type="EMBL" id="WHOS01000032">
    <property type="protein sequence ID" value="NUB01939.1"/>
    <property type="molecule type" value="Genomic_DNA"/>
</dbReference>
<dbReference type="SMART" id="SM00421">
    <property type="entry name" value="HTH_LUXR"/>
    <property type="match status" value="1"/>
</dbReference>
<evidence type="ECO:0000313" key="6">
    <source>
        <dbReference type="Proteomes" id="UP000605086"/>
    </source>
</evidence>
<sequence length="161" mass="17306">MTIDRRNSPIISQHEPLWMSDPPLPGEQSPALAYALTVMDAHVSEQLDALIAKAGAPSSHVAQLLQTAGVGVENRRREAVERLFQLTPREADVLGGLADGKNNKAIAFEMNISPKTVEVHRSRIMKKLHCDSLFELGRLWEAALSAGDGGCPASSAGPMTV</sequence>
<organism evidence="5 6">
    <name type="scientific">Azospirillum melinis</name>
    <dbReference type="NCBI Taxonomy" id="328839"/>
    <lineage>
        <taxon>Bacteria</taxon>
        <taxon>Pseudomonadati</taxon>
        <taxon>Pseudomonadota</taxon>
        <taxon>Alphaproteobacteria</taxon>
        <taxon>Rhodospirillales</taxon>
        <taxon>Azospirillaceae</taxon>
        <taxon>Azospirillum</taxon>
    </lineage>
</organism>
<gene>
    <name evidence="5" type="ORF">GBZ48_22065</name>
</gene>
<keyword evidence="3" id="KW-0804">Transcription</keyword>
<evidence type="ECO:0000259" key="4">
    <source>
        <dbReference type="PROSITE" id="PS50043"/>
    </source>
</evidence>